<sequence length="45" mass="4875">MVDLVDVHESPALVGIADVANLLAQGKLIVSDRCETFLAEVTEYE</sequence>
<organism evidence="1 2">
    <name type="scientific">Leucobacter iarius</name>
    <dbReference type="NCBI Taxonomy" id="333963"/>
    <lineage>
        <taxon>Bacteria</taxon>
        <taxon>Bacillati</taxon>
        <taxon>Actinomycetota</taxon>
        <taxon>Actinomycetes</taxon>
        <taxon>Micrococcales</taxon>
        <taxon>Microbacteriaceae</taxon>
        <taxon>Leucobacter</taxon>
    </lineage>
</organism>
<evidence type="ECO:0000313" key="2">
    <source>
        <dbReference type="Proteomes" id="UP001500851"/>
    </source>
</evidence>
<name>A0ABP4XPQ1_9MICO</name>
<accession>A0ABP4XPQ1</accession>
<keyword evidence="2" id="KW-1185">Reference proteome</keyword>
<reference evidence="2" key="1">
    <citation type="journal article" date="2019" name="Int. J. Syst. Evol. Microbiol.">
        <title>The Global Catalogue of Microorganisms (GCM) 10K type strain sequencing project: providing services to taxonomists for standard genome sequencing and annotation.</title>
        <authorList>
            <consortium name="The Broad Institute Genomics Platform"/>
            <consortium name="The Broad Institute Genome Sequencing Center for Infectious Disease"/>
            <person name="Wu L."/>
            <person name="Ma J."/>
        </authorList>
    </citation>
    <scope>NUCLEOTIDE SEQUENCE [LARGE SCALE GENOMIC DNA]</scope>
    <source>
        <strain evidence="2">JCM 14736</strain>
    </source>
</reference>
<dbReference type="Proteomes" id="UP001500851">
    <property type="component" value="Unassembled WGS sequence"/>
</dbReference>
<proteinExistence type="predicted"/>
<protein>
    <submittedName>
        <fullName evidence="1">Uncharacterized protein</fullName>
    </submittedName>
</protein>
<gene>
    <name evidence="1" type="ORF">GCM10009768_14950</name>
</gene>
<evidence type="ECO:0000313" key="1">
    <source>
        <dbReference type="EMBL" id="GAA1786997.1"/>
    </source>
</evidence>
<comment type="caution">
    <text evidence="1">The sequence shown here is derived from an EMBL/GenBank/DDBJ whole genome shotgun (WGS) entry which is preliminary data.</text>
</comment>
<dbReference type="EMBL" id="BAAAOB010000001">
    <property type="protein sequence ID" value="GAA1786997.1"/>
    <property type="molecule type" value="Genomic_DNA"/>
</dbReference>
<dbReference type="RefSeq" id="WP_344031072.1">
    <property type="nucleotide sequence ID" value="NZ_BAAAOB010000001.1"/>
</dbReference>